<sequence length="257" mass="27792">MGTACDMTPLVDRHFAASISPEDERRMRTHVTGCATCRDRYTRLELLSRLDPRAPKAQERLARGLGFSSHAVSVRSTPWIPTLTVLAAACVALLLVRVPGVREDTAFTPRGGEAVAGPARLVVYAVGQDGNVAPVGDTVRPEQELAFGYRNPEAKRFLMVFGVDSAGRVHWYFPSWTVPEEDPTSIPISPGDDLHELPEAISQSLAPGRLAVHAVFLDTPLTVRQMEERLGAAGPQDVTAALPEGALHSTLELQVTP</sequence>
<evidence type="ECO:0008006" key="3">
    <source>
        <dbReference type="Google" id="ProtNLM"/>
    </source>
</evidence>
<accession>A0ABY9WUT4</accession>
<name>A0ABY9WUT4_9BACT</name>
<dbReference type="RefSeq" id="WP_395824372.1">
    <property type="nucleotide sequence ID" value="NZ_CP043494.1"/>
</dbReference>
<proteinExistence type="predicted"/>
<gene>
    <name evidence="1" type="ORF">F0U60_25575</name>
</gene>
<evidence type="ECO:0000313" key="1">
    <source>
        <dbReference type="EMBL" id="WNG47119.1"/>
    </source>
</evidence>
<organism evidence="1 2">
    <name type="scientific">Archangium minus</name>
    <dbReference type="NCBI Taxonomy" id="83450"/>
    <lineage>
        <taxon>Bacteria</taxon>
        <taxon>Pseudomonadati</taxon>
        <taxon>Myxococcota</taxon>
        <taxon>Myxococcia</taxon>
        <taxon>Myxococcales</taxon>
        <taxon>Cystobacterineae</taxon>
        <taxon>Archangiaceae</taxon>
        <taxon>Archangium</taxon>
    </lineage>
</organism>
<dbReference type="EMBL" id="CP043494">
    <property type="protein sequence ID" value="WNG47119.1"/>
    <property type="molecule type" value="Genomic_DNA"/>
</dbReference>
<protein>
    <recommendedName>
        <fullName evidence="3">Zinc-finger domain-containing protein</fullName>
    </recommendedName>
</protein>
<reference evidence="1 2" key="1">
    <citation type="submission" date="2019-08" db="EMBL/GenBank/DDBJ databases">
        <title>Archangium and Cystobacter genomes.</title>
        <authorList>
            <person name="Chen I.-C.K."/>
            <person name="Wielgoss S."/>
        </authorList>
    </citation>
    <scope>NUCLEOTIDE SEQUENCE [LARGE SCALE GENOMIC DNA]</scope>
    <source>
        <strain evidence="1 2">Cbm 6</strain>
    </source>
</reference>
<dbReference type="Proteomes" id="UP001611383">
    <property type="component" value="Chromosome"/>
</dbReference>
<keyword evidence="2" id="KW-1185">Reference proteome</keyword>
<evidence type="ECO:0000313" key="2">
    <source>
        <dbReference type="Proteomes" id="UP001611383"/>
    </source>
</evidence>